<feature type="chain" id="PRO_5040188809" evidence="1">
    <location>
        <begin position="25"/>
        <end position="545"/>
    </location>
</feature>
<dbReference type="PROSITE" id="PS50240">
    <property type="entry name" value="TRYPSIN_DOM"/>
    <property type="match status" value="1"/>
</dbReference>
<dbReference type="InterPro" id="IPR009003">
    <property type="entry name" value="Peptidase_S1_PA"/>
</dbReference>
<dbReference type="PANTHER" id="PTHR24260:SF136">
    <property type="entry name" value="GH08193P-RELATED"/>
    <property type="match status" value="1"/>
</dbReference>
<evidence type="ECO:0000313" key="3">
    <source>
        <dbReference type="Proteomes" id="UP000829999"/>
    </source>
</evidence>
<gene>
    <name evidence="4" type="primary">LOC118274841</name>
</gene>
<keyword evidence="1" id="KW-0732">Signal</keyword>
<evidence type="ECO:0000259" key="2">
    <source>
        <dbReference type="PROSITE" id="PS50240"/>
    </source>
</evidence>
<accession>A0A9R0EXE6</accession>
<dbReference type="Gene3D" id="2.40.10.10">
    <property type="entry name" value="Trypsin-like serine proteases"/>
    <property type="match status" value="1"/>
</dbReference>
<dbReference type="PROSITE" id="PS00134">
    <property type="entry name" value="TRYPSIN_HIS"/>
    <property type="match status" value="1"/>
</dbReference>
<dbReference type="Proteomes" id="UP000829999">
    <property type="component" value="Chromosome 11"/>
</dbReference>
<dbReference type="SMART" id="SM00020">
    <property type="entry name" value="Tryp_SPc"/>
    <property type="match status" value="1"/>
</dbReference>
<feature type="domain" description="Peptidase S1" evidence="2">
    <location>
        <begin position="275"/>
        <end position="543"/>
    </location>
</feature>
<name>A0A9R0EXE6_SPOFR</name>
<dbReference type="PANTHER" id="PTHR24260">
    <property type="match status" value="1"/>
</dbReference>
<evidence type="ECO:0000313" key="4">
    <source>
        <dbReference type="RefSeq" id="XP_050553052.1"/>
    </source>
</evidence>
<dbReference type="OrthoDB" id="6147874at2759"/>
<dbReference type="GO" id="GO:0006508">
    <property type="term" value="P:proteolysis"/>
    <property type="evidence" value="ECO:0007669"/>
    <property type="project" value="InterPro"/>
</dbReference>
<reference evidence="4" key="1">
    <citation type="submission" date="2025-08" db="UniProtKB">
        <authorList>
            <consortium name="RefSeq"/>
        </authorList>
    </citation>
    <scope>IDENTIFICATION</scope>
    <source>
        <tissue evidence="4">Whole larval tissue</tissue>
    </source>
</reference>
<dbReference type="InterPro" id="IPR031986">
    <property type="entry name" value="GD_N"/>
</dbReference>
<proteinExistence type="predicted"/>
<dbReference type="RefSeq" id="XP_050553052.1">
    <property type="nucleotide sequence ID" value="XM_050697095.1"/>
</dbReference>
<organism evidence="3 4">
    <name type="scientific">Spodoptera frugiperda</name>
    <name type="common">Fall armyworm</name>
    <dbReference type="NCBI Taxonomy" id="7108"/>
    <lineage>
        <taxon>Eukaryota</taxon>
        <taxon>Metazoa</taxon>
        <taxon>Ecdysozoa</taxon>
        <taxon>Arthropoda</taxon>
        <taxon>Hexapoda</taxon>
        <taxon>Insecta</taxon>
        <taxon>Pterygota</taxon>
        <taxon>Neoptera</taxon>
        <taxon>Endopterygota</taxon>
        <taxon>Lepidoptera</taxon>
        <taxon>Glossata</taxon>
        <taxon>Ditrysia</taxon>
        <taxon>Noctuoidea</taxon>
        <taxon>Noctuidae</taxon>
        <taxon>Amphipyrinae</taxon>
        <taxon>Spodoptera</taxon>
    </lineage>
</organism>
<dbReference type="AlphaFoldDB" id="A0A9R0EXE6"/>
<dbReference type="GeneID" id="118274841"/>
<dbReference type="InterPro" id="IPR043504">
    <property type="entry name" value="Peptidase_S1_PA_chymotrypsin"/>
</dbReference>
<dbReference type="Pfam" id="PF00089">
    <property type="entry name" value="Trypsin"/>
    <property type="match status" value="1"/>
</dbReference>
<dbReference type="InterPro" id="IPR001254">
    <property type="entry name" value="Trypsin_dom"/>
</dbReference>
<sequence>MKKMVIGIKIAVLILLVIISVSYEQDTPVYPSPCPRIYEYEPPETEPDLWSAVVLISTDSLLYYLWLNIVLDRPALHLRNPIGKVVTKNNIDFRIESDIRVFPGQPIPLRFSIKYDPTNGVPKLKAIRLNGKVICKDDTLENTAIKPAKIMEETTVSTTTSATISNINTGPDSNYFMPFEETPIETFKFNKTFLEMTGNLNLPWVQSFGSEVGGVLTTTQRNPWTTMRSDTDEVEDYRGYRVDELHSSETYPNGGDSYFMYNPQGSYTQAPQPGVVEPPCGTPTTKSQWPWRAAIYKLEGENHFYGCGGSLISHRHVITAAHCVLIYGETNVKSLFKGGKRADGSPDGKPTALFMVYTRQTNNRGVVQRIIKHPEISLTDNIHRDNVAILELSEPVKYTEWVRRVCLWPRQFTELESVVGKTGWLLGWGFTEKYDVTGNAHAVEMTVLSTEDCVRSNPVARQLIPSNSSKFCAASNADSVCWAASTGSGLYFKLGQRWHVRGAVSHAVKSKDPAKEMLRCDPTQNFIFTDYAKYLPWIRLFTFDL</sequence>
<dbReference type="Pfam" id="PF16030">
    <property type="entry name" value="GD_N"/>
    <property type="match status" value="1"/>
</dbReference>
<dbReference type="SUPFAM" id="SSF50494">
    <property type="entry name" value="Trypsin-like serine proteases"/>
    <property type="match status" value="1"/>
</dbReference>
<feature type="signal peptide" evidence="1">
    <location>
        <begin position="1"/>
        <end position="24"/>
    </location>
</feature>
<dbReference type="GO" id="GO:0004252">
    <property type="term" value="F:serine-type endopeptidase activity"/>
    <property type="evidence" value="ECO:0007669"/>
    <property type="project" value="InterPro"/>
</dbReference>
<dbReference type="InterPro" id="IPR051333">
    <property type="entry name" value="CLIP_Serine_Protease"/>
</dbReference>
<protein>
    <submittedName>
        <fullName evidence="4">Serine protease gd-like isoform X1</fullName>
    </submittedName>
</protein>
<dbReference type="InterPro" id="IPR018114">
    <property type="entry name" value="TRYPSIN_HIS"/>
</dbReference>
<evidence type="ECO:0000256" key="1">
    <source>
        <dbReference type="SAM" id="SignalP"/>
    </source>
</evidence>
<keyword evidence="3" id="KW-1185">Reference proteome</keyword>